<comment type="caution">
    <text evidence="2">The sequence shown here is derived from an EMBL/GenBank/DDBJ whole genome shotgun (WGS) entry which is preliminary data.</text>
</comment>
<feature type="region of interest" description="Disordered" evidence="1">
    <location>
        <begin position="85"/>
        <end position="105"/>
    </location>
</feature>
<dbReference type="AlphaFoldDB" id="A0A448XIP5"/>
<feature type="compositionally biased region" description="Basic and acidic residues" evidence="1">
    <location>
        <begin position="87"/>
        <end position="102"/>
    </location>
</feature>
<sequence length="125" mass="13408">MKSVIISLHQAIASLLVCPRTQPGQRLPYGLGSPLCVAVFPEFEFRRPDPVSRVALLDALLGVSGASDLGSVSAVAEDFKSQLTGRDTARVTEGRDPKRDESGGWPKLQCTPAMCLIFVSHESQA</sequence>
<proteinExistence type="predicted"/>
<keyword evidence="3" id="KW-1185">Reference proteome</keyword>
<protein>
    <submittedName>
        <fullName evidence="2">Uncharacterized protein</fullName>
    </submittedName>
</protein>
<evidence type="ECO:0000256" key="1">
    <source>
        <dbReference type="SAM" id="MobiDB-lite"/>
    </source>
</evidence>
<dbReference type="EMBL" id="CAAALY010255519">
    <property type="protein sequence ID" value="VEL37619.1"/>
    <property type="molecule type" value="Genomic_DNA"/>
</dbReference>
<gene>
    <name evidence="2" type="ORF">PXEA_LOCUS31059</name>
</gene>
<organism evidence="2 3">
    <name type="scientific">Protopolystoma xenopodis</name>
    <dbReference type="NCBI Taxonomy" id="117903"/>
    <lineage>
        <taxon>Eukaryota</taxon>
        <taxon>Metazoa</taxon>
        <taxon>Spiralia</taxon>
        <taxon>Lophotrochozoa</taxon>
        <taxon>Platyhelminthes</taxon>
        <taxon>Monogenea</taxon>
        <taxon>Polyopisthocotylea</taxon>
        <taxon>Polystomatidea</taxon>
        <taxon>Polystomatidae</taxon>
        <taxon>Protopolystoma</taxon>
    </lineage>
</organism>
<name>A0A448XIP5_9PLAT</name>
<dbReference type="Proteomes" id="UP000784294">
    <property type="component" value="Unassembled WGS sequence"/>
</dbReference>
<reference evidence="2" key="1">
    <citation type="submission" date="2018-11" db="EMBL/GenBank/DDBJ databases">
        <authorList>
            <consortium name="Pathogen Informatics"/>
        </authorList>
    </citation>
    <scope>NUCLEOTIDE SEQUENCE</scope>
</reference>
<accession>A0A448XIP5</accession>
<evidence type="ECO:0000313" key="2">
    <source>
        <dbReference type="EMBL" id="VEL37619.1"/>
    </source>
</evidence>
<evidence type="ECO:0000313" key="3">
    <source>
        <dbReference type="Proteomes" id="UP000784294"/>
    </source>
</evidence>